<evidence type="ECO:0000313" key="4">
    <source>
        <dbReference type="Proteomes" id="UP000735302"/>
    </source>
</evidence>
<evidence type="ECO:0000256" key="2">
    <source>
        <dbReference type="SAM" id="SignalP"/>
    </source>
</evidence>
<proteinExistence type="predicted"/>
<feature type="chain" id="PRO_5043506520" description="Secreted protein" evidence="2">
    <location>
        <begin position="23"/>
        <end position="111"/>
    </location>
</feature>
<sequence>MPLLSLFSFLLIRLLLIQTASGQRSAQKAQSSRPLSRPDQPYNCPKFDVFSPPDMSCRLRLMPFAMEGSSNALRRCYSSNHIIVQGVKSVRAAVGFHMGSQLLCLAGSRHP</sequence>
<keyword evidence="2" id="KW-0732">Signal</keyword>
<dbReference type="EMBL" id="BLXT01008612">
    <property type="protein sequence ID" value="GFO50499.1"/>
    <property type="molecule type" value="Genomic_DNA"/>
</dbReference>
<evidence type="ECO:0000256" key="1">
    <source>
        <dbReference type="SAM" id="MobiDB-lite"/>
    </source>
</evidence>
<accession>A0AAV4E204</accession>
<dbReference type="Proteomes" id="UP000735302">
    <property type="component" value="Unassembled WGS sequence"/>
</dbReference>
<evidence type="ECO:0008006" key="5">
    <source>
        <dbReference type="Google" id="ProtNLM"/>
    </source>
</evidence>
<name>A0AAV4E204_9GAST</name>
<reference evidence="3 4" key="1">
    <citation type="journal article" date="2021" name="Elife">
        <title>Chloroplast acquisition without the gene transfer in kleptoplastic sea slugs, Plakobranchus ocellatus.</title>
        <authorList>
            <person name="Maeda T."/>
            <person name="Takahashi S."/>
            <person name="Yoshida T."/>
            <person name="Shimamura S."/>
            <person name="Takaki Y."/>
            <person name="Nagai Y."/>
            <person name="Toyoda A."/>
            <person name="Suzuki Y."/>
            <person name="Arimoto A."/>
            <person name="Ishii H."/>
            <person name="Satoh N."/>
            <person name="Nishiyama T."/>
            <person name="Hasebe M."/>
            <person name="Maruyama T."/>
            <person name="Minagawa J."/>
            <person name="Obokata J."/>
            <person name="Shigenobu S."/>
        </authorList>
    </citation>
    <scope>NUCLEOTIDE SEQUENCE [LARGE SCALE GENOMIC DNA]</scope>
</reference>
<feature type="signal peptide" evidence="2">
    <location>
        <begin position="1"/>
        <end position="22"/>
    </location>
</feature>
<evidence type="ECO:0000313" key="3">
    <source>
        <dbReference type="EMBL" id="GFO50499.1"/>
    </source>
</evidence>
<gene>
    <name evidence="3" type="ORF">PoB_007700400</name>
</gene>
<protein>
    <recommendedName>
        <fullName evidence="5">Secreted protein</fullName>
    </recommendedName>
</protein>
<feature type="compositionally biased region" description="Polar residues" evidence="1">
    <location>
        <begin position="22"/>
        <end position="34"/>
    </location>
</feature>
<organism evidence="3 4">
    <name type="scientific">Plakobranchus ocellatus</name>
    <dbReference type="NCBI Taxonomy" id="259542"/>
    <lineage>
        <taxon>Eukaryota</taxon>
        <taxon>Metazoa</taxon>
        <taxon>Spiralia</taxon>
        <taxon>Lophotrochozoa</taxon>
        <taxon>Mollusca</taxon>
        <taxon>Gastropoda</taxon>
        <taxon>Heterobranchia</taxon>
        <taxon>Euthyneura</taxon>
        <taxon>Panpulmonata</taxon>
        <taxon>Sacoglossa</taxon>
        <taxon>Placobranchoidea</taxon>
        <taxon>Plakobranchidae</taxon>
        <taxon>Plakobranchus</taxon>
    </lineage>
</organism>
<dbReference type="AlphaFoldDB" id="A0AAV4E204"/>
<comment type="caution">
    <text evidence="3">The sequence shown here is derived from an EMBL/GenBank/DDBJ whole genome shotgun (WGS) entry which is preliminary data.</text>
</comment>
<keyword evidence="4" id="KW-1185">Reference proteome</keyword>
<feature type="region of interest" description="Disordered" evidence="1">
    <location>
        <begin position="22"/>
        <end position="42"/>
    </location>
</feature>